<dbReference type="AlphaFoldDB" id="A0A1I3GPQ2"/>
<dbReference type="RefSeq" id="WP_092776333.1">
    <property type="nucleotide sequence ID" value="NZ_FORA01000001.1"/>
</dbReference>
<protein>
    <submittedName>
        <fullName evidence="6">Transcriptional regulator, LysR family</fullName>
    </submittedName>
</protein>
<dbReference type="STRING" id="390807.SAMN04488095_0281"/>
<comment type="similarity">
    <text evidence="1">Belongs to the LysR transcriptional regulatory family.</text>
</comment>
<dbReference type="Gene3D" id="1.10.10.10">
    <property type="entry name" value="Winged helix-like DNA-binding domain superfamily/Winged helix DNA-binding domain"/>
    <property type="match status" value="1"/>
</dbReference>
<evidence type="ECO:0000256" key="4">
    <source>
        <dbReference type="ARBA" id="ARBA00023163"/>
    </source>
</evidence>
<dbReference type="Proteomes" id="UP000199110">
    <property type="component" value="Unassembled WGS sequence"/>
</dbReference>
<dbReference type="GO" id="GO:0003700">
    <property type="term" value="F:DNA-binding transcription factor activity"/>
    <property type="evidence" value="ECO:0007669"/>
    <property type="project" value="InterPro"/>
</dbReference>
<organism evidence="6 7">
    <name type="scientific">Jannaschia pohangensis</name>
    <dbReference type="NCBI Taxonomy" id="390807"/>
    <lineage>
        <taxon>Bacteria</taxon>
        <taxon>Pseudomonadati</taxon>
        <taxon>Pseudomonadota</taxon>
        <taxon>Alphaproteobacteria</taxon>
        <taxon>Rhodobacterales</taxon>
        <taxon>Roseobacteraceae</taxon>
        <taxon>Jannaschia</taxon>
    </lineage>
</organism>
<dbReference type="InterPro" id="IPR000847">
    <property type="entry name" value="LysR_HTH_N"/>
</dbReference>
<keyword evidence="2" id="KW-0805">Transcription regulation</keyword>
<dbReference type="PANTHER" id="PTHR30427:SF1">
    <property type="entry name" value="TRANSCRIPTIONAL ACTIVATOR PROTEIN LYSR"/>
    <property type="match status" value="1"/>
</dbReference>
<dbReference type="SUPFAM" id="SSF46785">
    <property type="entry name" value="Winged helix' DNA-binding domain"/>
    <property type="match status" value="1"/>
</dbReference>
<reference evidence="6 7" key="1">
    <citation type="submission" date="2016-10" db="EMBL/GenBank/DDBJ databases">
        <authorList>
            <person name="de Groot N.N."/>
        </authorList>
    </citation>
    <scope>NUCLEOTIDE SEQUENCE [LARGE SCALE GENOMIC DNA]</scope>
    <source>
        <strain evidence="6 7">DSM 19073</strain>
    </source>
</reference>
<dbReference type="EMBL" id="FORA01000001">
    <property type="protein sequence ID" value="SFI25396.1"/>
    <property type="molecule type" value="Genomic_DNA"/>
</dbReference>
<dbReference type="InterPro" id="IPR036388">
    <property type="entry name" value="WH-like_DNA-bd_sf"/>
</dbReference>
<feature type="domain" description="HTH lysR-type" evidence="5">
    <location>
        <begin position="1"/>
        <end position="58"/>
    </location>
</feature>
<name>A0A1I3GPQ2_9RHOB</name>
<dbReference type="PANTHER" id="PTHR30427">
    <property type="entry name" value="TRANSCRIPTIONAL ACTIVATOR PROTEIN LYSR"/>
    <property type="match status" value="1"/>
</dbReference>
<dbReference type="InterPro" id="IPR005119">
    <property type="entry name" value="LysR_subst-bd"/>
</dbReference>
<dbReference type="OrthoDB" id="8479870at2"/>
<sequence>MNLKSLRVFVNIMEEGTLAQACRKLNLSQPAASRLIQILEAEFDIQLFNREKKRLIPTQEGEAFYPEALRILASIDDLPGMFEQIAKDAAPPLRVICHPRLVEGLIVPAMAELVRRDPSVKVKLEVHPRRYLGRRILHGLFDVGIATLPLPDRNPTPRFLARTDMLVALPAAHPLAAREVLTPADVAGLSYVALEDTTNMRSLLDRELAKADQHLEVTHEMSTSLAACRLVKAGIGFTFTDAITVSPDDERGIAIRQWRPRVQIELGYFVSETNRPHRARDAFLGILNEVCESRSGADLT</sequence>
<dbReference type="GO" id="GO:0043565">
    <property type="term" value="F:sequence-specific DNA binding"/>
    <property type="evidence" value="ECO:0007669"/>
    <property type="project" value="TreeGrafter"/>
</dbReference>
<dbReference type="Pfam" id="PF03466">
    <property type="entry name" value="LysR_substrate"/>
    <property type="match status" value="1"/>
</dbReference>
<evidence type="ECO:0000256" key="3">
    <source>
        <dbReference type="ARBA" id="ARBA00023125"/>
    </source>
</evidence>
<evidence type="ECO:0000256" key="2">
    <source>
        <dbReference type="ARBA" id="ARBA00023015"/>
    </source>
</evidence>
<dbReference type="InterPro" id="IPR036390">
    <property type="entry name" value="WH_DNA-bd_sf"/>
</dbReference>
<evidence type="ECO:0000313" key="6">
    <source>
        <dbReference type="EMBL" id="SFI25396.1"/>
    </source>
</evidence>
<keyword evidence="3" id="KW-0238">DNA-binding</keyword>
<dbReference type="Pfam" id="PF00126">
    <property type="entry name" value="HTH_1"/>
    <property type="match status" value="1"/>
</dbReference>
<evidence type="ECO:0000256" key="1">
    <source>
        <dbReference type="ARBA" id="ARBA00009437"/>
    </source>
</evidence>
<dbReference type="PROSITE" id="PS50931">
    <property type="entry name" value="HTH_LYSR"/>
    <property type="match status" value="1"/>
</dbReference>
<proteinExistence type="inferred from homology"/>
<dbReference type="SUPFAM" id="SSF53850">
    <property type="entry name" value="Periplasmic binding protein-like II"/>
    <property type="match status" value="1"/>
</dbReference>
<keyword evidence="7" id="KW-1185">Reference proteome</keyword>
<dbReference type="GO" id="GO:0010628">
    <property type="term" value="P:positive regulation of gene expression"/>
    <property type="evidence" value="ECO:0007669"/>
    <property type="project" value="TreeGrafter"/>
</dbReference>
<dbReference type="PRINTS" id="PR00039">
    <property type="entry name" value="HTHLYSR"/>
</dbReference>
<dbReference type="Gene3D" id="3.40.190.290">
    <property type="match status" value="1"/>
</dbReference>
<evidence type="ECO:0000259" key="5">
    <source>
        <dbReference type="PROSITE" id="PS50931"/>
    </source>
</evidence>
<gene>
    <name evidence="6" type="ORF">SAMN04488095_0281</name>
</gene>
<evidence type="ECO:0000313" key="7">
    <source>
        <dbReference type="Proteomes" id="UP000199110"/>
    </source>
</evidence>
<dbReference type="FunFam" id="1.10.10.10:FF:000001">
    <property type="entry name" value="LysR family transcriptional regulator"/>
    <property type="match status" value="1"/>
</dbReference>
<accession>A0A1I3GPQ2</accession>
<keyword evidence="4" id="KW-0804">Transcription</keyword>